<dbReference type="AlphaFoldDB" id="A0A843VZ13"/>
<organism evidence="1 2">
    <name type="scientific">Colocasia esculenta</name>
    <name type="common">Wild taro</name>
    <name type="synonym">Arum esculentum</name>
    <dbReference type="NCBI Taxonomy" id="4460"/>
    <lineage>
        <taxon>Eukaryota</taxon>
        <taxon>Viridiplantae</taxon>
        <taxon>Streptophyta</taxon>
        <taxon>Embryophyta</taxon>
        <taxon>Tracheophyta</taxon>
        <taxon>Spermatophyta</taxon>
        <taxon>Magnoliopsida</taxon>
        <taxon>Liliopsida</taxon>
        <taxon>Araceae</taxon>
        <taxon>Aroideae</taxon>
        <taxon>Colocasieae</taxon>
        <taxon>Colocasia</taxon>
    </lineage>
</organism>
<keyword evidence="2" id="KW-1185">Reference proteome</keyword>
<reference evidence="1" key="1">
    <citation type="submission" date="2017-07" db="EMBL/GenBank/DDBJ databases">
        <title>Taro Niue Genome Assembly and Annotation.</title>
        <authorList>
            <person name="Atibalentja N."/>
            <person name="Keating K."/>
            <person name="Fields C.J."/>
        </authorList>
    </citation>
    <scope>NUCLEOTIDE SEQUENCE</scope>
    <source>
        <strain evidence="1">Niue_2</strain>
        <tissue evidence="1">Leaf</tissue>
    </source>
</reference>
<accession>A0A843VZ13</accession>
<dbReference type="Proteomes" id="UP000652761">
    <property type="component" value="Unassembled WGS sequence"/>
</dbReference>
<protein>
    <submittedName>
        <fullName evidence="1">Uncharacterized protein</fullName>
    </submittedName>
</protein>
<proteinExistence type="predicted"/>
<gene>
    <name evidence="1" type="ORF">Taro_033049</name>
</gene>
<sequence length="168" mass="18651">MASRQHQRQSFAWCLAPEGLSRERGCYHLPGTPILVRLRGSVWGDERTRVTDYGVEGKTVVRTAALSRFRSSLGWSGTPRTVGVLPGVGQPVLLLTALLFVAPEPPRVTRHGTVVRPDYGGYYCVTLCSCPHFDETWRIGLGSRVRLLSSGWVHVGRRIRGGSRRPRS</sequence>
<comment type="caution">
    <text evidence="1">The sequence shown here is derived from an EMBL/GenBank/DDBJ whole genome shotgun (WGS) entry which is preliminary data.</text>
</comment>
<evidence type="ECO:0000313" key="2">
    <source>
        <dbReference type="Proteomes" id="UP000652761"/>
    </source>
</evidence>
<name>A0A843VZ13_COLES</name>
<dbReference type="EMBL" id="NMUH01002493">
    <property type="protein sequence ID" value="MQM00317.1"/>
    <property type="molecule type" value="Genomic_DNA"/>
</dbReference>
<evidence type="ECO:0000313" key="1">
    <source>
        <dbReference type="EMBL" id="MQM00317.1"/>
    </source>
</evidence>